<dbReference type="InterPro" id="IPR044774">
    <property type="entry name" value="Suv3_DEXQc"/>
</dbReference>
<dbReference type="EC" id="3.6.4.13" evidence="5"/>
<dbReference type="PROSITE" id="PS51194">
    <property type="entry name" value="HELICASE_CTER"/>
    <property type="match status" value="1"/>
</dbReference>
<evidence type="ECO:0000256" key="10">
    <source>
        <dbReference type="ARBA" id="ARBA00022946"/>
    </source>
</evidence>
<feature type="compositionally biased region" description="Polar residues" evidence="14">
    <location>
        <begin position="776"/>
        <end position="789"/>
    </location>
</feature>
<evidence type="ECO:0000256" key="6">
    <source>
        <dbReference type="ARBA" id="ARBA00022741"/>
    </source>
</evidence>
<keyword evidence="10" id="KW-0809">Transit peptide</keyword>
<dbReference type="CDD" id="cd17913">
    <property type="entry name" value="DEXQc_Suv3"/>
    <property type="match status" value="1"/>
</dbReference>
<evidence type="ECO:0000256" key="4">
    <source>
        <dbReference type="ARBA" id="ARBA00008708"/>
    </source>
</evidence>
<dbReference type="FunFam" id="1.20.58.1080:FF:000001">
    <property type="entry name" value="ATP-dependent RNA helicase SUPV3L1, mitochondrial"/>
    <property type="match status" value="1"/>
</dbReference>
<evidence type="ECO:0000259" key="15">
    <source>
        <dbReference type="PROSITE" id="PS51194"/>
    </source>
</evidence>
<dbReference type="Pfam" id="PF12513">
    <property type="entry name" value="SUV3_C"/>
    <property type="match status" value="1"/>
</dbReference>
<keyword evidence="8" id="KW-0347">Helicase</keyword>
<dbReference type="GO" id="GO:0000965">
    <property type="term" value="P:mitochondrial RNA 3'-end processing"/>
    <property type="evidence" value="ECO:0007669"/>
    <property type="project" value="TreeGrafter"/>
</dbReference>
<dbReference type="Pfam" id="PF00271">
    <property type="entry name" value="Helicase_C"/>
    <property type="match status" value="1"/>
</dbReference>
<dbReference type="InterPro" id="IPR041453">
    <property type="entry name" value="Suv3_N"/>
</dbReference>
<comment type="subcellular location">
    <subcellularLocation>
        <location evidence="3">Mitochondrion</location>
    </subcellularLocation>
</comment>
<dbReference type="FunFam" id="3.40.50.300:FF:000269">
    <property type="entry name" value="ATP-dependent RNA helicase SUPV3L1, mitochondrial"/>
    <property type="match status" value="1"/>
</dbReference>
<protein>
    <recommendedName>
        <fullName evidence="13">ATP-dependent RNA helicase SUV3 homolog, mitochondrial</fullName>
        <ecNumber evidence="5">3.6.4.13</ecNumber>
    </recommendedName>
</protein>
<comment type="cofactor">
    <cofactor evidence="2">
        <name>Mg(2+)</name>
        <dbReference type="ChEBI" id="CHEBI:18420"/>
    </cofactor>
</comment>
<dbReference type="PhylomeDB" id="A0A1B0FFY6"/>
<dbReference type="SUPFAM" id="SSF52540">
    <property type="entry name" value="P-loop containing nucleoside triphosphate hydrolases"/>
    <property type="match status" value="2"/>
</dbReference>
<dbReference type="GO" id="GO:0003724">
    <property type="term" value="F:RNA helicase activity"/>
    <property type="evidence" value="ECO:0007669"/>
    <property type="project" value="UniProtKB-EC"/>
</dbReference>
<dbReference type="VEuPathDB" id="VectorBase:GMOY002541"/>
<evidence type="ECO:0000256" key="11">
    <source>
        <dbReference type="ARBA" id="ARBA00023128"/>
    </source>
</evidence>
<name>A0A1B0FFY6_GLOMM</name>
<dbReference type="InterPro" id="IPR055206">
    <property type="entry name" value="DEXQc_SUV3"/>
</dbReference>
<evidence type="ECO:0000256" key="8">
    <source>
        <dbReference type="ARBA" id="ARBA00022806"/>
    </source>
</evidence>
<dbReference type="Gene3D" id="1.10.1740.140">
    <property type="match status" value="1"/>
</dbReference>
<dbReference type="EnsemblMetazoa" id="GMOY002541-RA">
    <property type="protein sequence ID" value="GMOY002541-PA"/>
    <property type="gene ID" value="GMOY002541"/>
</dbReference>
<dbReference type="SMART" id="SM00490">
    <property type="entry name" value="HELICc"/>
    <property type="match status" value="1"/>
</dbReference>
<dbReference type="InterPro" id="IPR027417">
    <property type="entry name" value="P-loop_NTPase"/>
</dbReference>
<evidence type="ECO:0000256" key="9">
    <source>
        <dbReference type="ARBA" id="ARBA00022840"/>
    </source>
</evidence>
<keyword evidence="11" id="KW-0496">Mitochondrion</keyword>
<keyword evidence="7" id="KW-0378">Hydrolase</keyword>
<evidence type="ECO:0000256" key="12">
    <source>
        <dbReference type="ARBA" id="ARBA00047984"/>
    </source>
</evidence>
<dbReference type="STRING" id="37546.A0A1B0FFY6"/>
<dbReference type="InterPro" id="IPR041082">
    <property type="entry name" value="Suv3_C_1"/>
</dbReference>
<dbReference type="AlphaFoldDB" id="A0A1B0FFY6"/>
<dbReference type="GO" id="GO:0016787">
    <property type="term" value="F:hydrolase activity"/>
    <property type="evidence" value="ECO:0007669"/>
    <property type="project" value="UniProtKB-KW"/>
</dbReference>
<dbReference type="Gene3D" id="3.40.50.300">
    <property type="entry name" value="P-loop containing nucleotide triphosphate hydrolases"/>
    <property type="match status" value="2"/>
</dbReference>
<feature type="region of interest" description="Disordered" evidence="14">
    <location>
        <begin position="776"/>
        <end position="808"/>
    </location>
</feature>
<dbReference type="Gene3D" id="1.20.58.1080">
    <property type="match status" value="1"/>
</dbReference>
<evidence type="ECO:0000256" key="2">
    <source>
        <dbReference type="ARBA" id="ARBA00001946"/>
    </source>
</evidence>
<evidence type="ECO:0000256" key="1">
    <source>
        <dbReference type="ARBA" id="ARBA00001936"/>
    </source>
</evidence>
<dbReference type="InterPro" id="IPR022192">
    <property type="entry name" value="SUV3_C"/>
</dbReference>
<dbReference type="Proteomes" id="UP000092444">
    <property type="component" value="Unassembled WGS sequence"/>
</dbReference>
<comment type="cofactor">
    <cofactor evidence="1">
        <name>Mn(2+)</name>
        <dbReference type="ChEBI" id="CHEBI:29035"/>
    </cofactor>
</comment>
<feature type="domain" description="Helicase C-terminal" evidence="15">
    <location>
        <begin position="379"/>
        <end position="556"/>
    </location>
</feature>
<evidence type="ECO:0000256" key="13">
    <source>
        <dbReference type="ARBA" id="ARBA00069703"/>
    </source>
</evidence>
<sequence length="808" mass="91828">MCVCLISKYQVISAYKNLLNEIDKFTNLISDKIMQNSHKCLSLLREATQNFTIKNASYTKSLPVTIAGINGVMVSKGMHLSRCLQRNRNRKQEPTNLSALFKPVHVQRNVDEHDVGSELVGKLEKPAILRILNNFTQRHEIKTLCQEHGLDNYLQHQAFASFRRYCIESENLPVDIHIIFSDIIKGAGHVDDIFPYFLRHAKSIFPHLDCMDDLKKISDLRTPANWYPSARNITRKIIFHAGPTNSGKTYHALERFLSAESGVYCGPLKLLATEVFNKANERGTPCDLVTGEERKYGINETTAAAHVACTVEMTSVNRPYKVAVIDEIQQLRDRQRGWAWTRAFLGLIAEEVHVCGESGAVELLQKICETTNETVEVRSYKRLTELTVEDKALITLDNVQPGDCIVCFSKNDIYSVSREIEARGKEVAVIYGGLPPGTKLAQAAKFNDPDNSCKVMVATDAIGMGLNLSIRRIVFYSLTKPTMNEKGEREIDTISVSSALQIAGRAGRYRTQWEHGYVTTYKSEDLPKLSQILEQTPEPLKQAGLHPTADQIELYAYHLPNSTLSNLMDIFVNLCTVDDSLYFMCNIEDFKFLAEMIQHVPLPLRARYVFCCAPINRKMAFVCSMFLKIARQYSRNEPITFDFISKNCGWPLSLPKTILDLVHLESVFDVMDLYLWLSYRFMDLFPDASTVRIAQRDLDEIIRQGVFQITRLLKNSESATYSTRRITQTKEGGVGNAGIRGRLTDRLIAQGLLTPAMLKELRKEWDAQQQILSANEQPINSEDLTNYDQNDSDDDNVFSRKSRRKRRK</sequence>
<dbReference type="Pfam" id="PF18114">
    <property type="entry name" value="Suv3_N"/>
    <property type="match status" value="1"/>
</dbReference>
<evidence type="ECO:0000256" key="3">
    <source>
        <dbReference type="ARBA" id="ARBA00004173"/>
    </source>
</evidence>
<evidence type="ECO:0000313" key="17">
    <source>
        <dbReference type="Proteomes" id="UP000092444"/>
    </source>
</evidence>
<dbReference type="Pfam" id="PF18147">
    <property type="entry name" value="Suv3_C_1"/>
    <property type="match status" value="1"/>
</dbReference>
<evidence type="ECO:0000256" key="14">
    <source>
        <dbReference type="SAM" id="MobiDB-lite"/>
    </source>
</evidence>
<dbReference type="CDD" id="cd18805">
    <property type="entry name" value="SF2_C_suv3"/>
    <property type="match status" value="1"/>
</dbReference>
<evidence type="ECO:0000256" key="7">
    <source>
        <dbReference type="ARBA" id="ARBA00022801"/>
    </source>
</evidence>
<organism evidence="16 17">
    <name type="scientific">Glossina morsitans morsitans</name>
    <name type="common">Savannah tsetse fly</name>
    <dbReference type="NCBI Taxonomy" id="37546"/>
    <lineage>
        <taxon>Eukaryota</taxon>
        <taxon>Metazoa</taxon>
        <taxon>Ecdysozoa</taxon>
        <taxon>Arthropoda</taxon>
        <taxon>Hexapoda</taxon>
        <taxon>Insecta</taxon>
        <taxon>Pterygota</taxon>
        <taxon>Neoptera</taxon>
        <taxon>Endopterygota</taxon>
        <taxon>Diptera</taxon>
        <taxon>Brachycera</taxon>
        <taxon>Muscomorpha</taxon>
        <taxon>Hippoboscoidea</taxon>
        <taxon>Glossinidae</taxon>
        <taxon>Glossina</taxon>
    </lineage>
</organism>
<proteinExistence type="inferred from homology"/>
<dbReference type="PANTHER" id="PTHR12131:SF1">
    <property type="entry name" value="ATP-DEPENDENT RNA HELICASE SUPV3L1, MITOCHONDRIAL-RELATED"/>
    <property type="match status" value="1"/>
</dbReference>
<dbReference type="InterPro" id="IPR050699">
    <property type="entry name" value="RNA-DNA_Helicase"/>
</dbReference>
<evidence type="ECO:0000256" key="5">
    <source>
        <dbReference type="ARBA" id="ARBA00012552"/>
    </source>
</evidence>
<keyword evidence="17" id="KW-1185">Reference proteome</keyword>
<dbReference type="PANTHER" id="PTHR12131">
    <property type="entry name" value="ATP-DEPENDENT RNA AND DNA HELICASE"/>
    <property type="match status" value="1"/>
</dbReference>
<accession>A0A1B0FFY6</accession>
<keyword evidence="6" id="KW-0547">Nucleotide-binding</keyword>
<dbReference type="GO" id="GO:0005524">
    <property type="term" value="F:ATP binding"/>
    <property type="evidence" value="ECO:0007669"/>
    <property type="project" value="UniProtKB-KW"/>
</dbReference>
<dbReference type="EMBL" id="CCAG010004727">
    <property type="status" value="NOT_ANNOTATED_CDS"/>
    <property type="molecule type" value="Genomic_DNA"/>
</dbReference>
<dbReference type="GO" id="GO:0045025">
    <property type="term" value="C:mitochondrial degradosome"/>
    <property type="evidence" value="ECO:0007669"/>
    <property type="project" value="TreeGrafter"/>
</dbReference>
<keyword evidence="9" id="KW-0067">ATP-binding</keyword>
<comment type="catalytic activity">
    <reaction evidence="12">
        <text>ATP + H2O = ADP + phosphate + H(+)</text>
        <dbReference type="Rhea" id="RHEA:13065"/>
        <dbReference type="ChEBI" id="CHEBI:15377"/>
        <dbReference type="ChEBI" id="CHEBI:15378"/>
        <dbReference type="ChEBI" id="CHEBI:30616"/>
        <dbReference type="ChEBI" id="CHEBI:43474"/>
        <dbReference type="ChEBI" id="CHEBI:456216"/>
        <dbReference type="EC" id="3.6.4.13"/>
    </reaction>
</comment>
<dbReference type="Gene3D" id="1.20.272.40">
    <property type="match status" value="1"/>
</dbReference>
<dbReference type="FunFam" id="3.40.50.300:FF:000446">
    <property type="entry name" value="ATP-dependent RNA helicase SUPV3L1, mitochondrial"/>
    <property type="match status" value="1"/>
</dbReference>
<comment type="similarity">
    <text evidence="4">Belongs to the helicase family.</text>
</comment>
<dbReference type="Pfam" id="PF22527">
    <property type="entry name" value="DEXQc_Suv3"/>
    <property type="match status" value="1"/>
</dbReference>
<reference evidence="16" key="1">
    <citation type="submission" date="2020-05" db="UniProtKB">
        <authorList>
            <consortium name="EnsemblMetazoa"/>
        </authorList>
    </citation>
    <scope>IDENTIFICATION</scope>
    <source>
        <strain evidence="16">Yale</strain>
    </source>
</reference>
<evidence type="ECO:0000313" key="16">
    <source>
        <dbReference type="EnsemblMetazoa" id="GMOY002541-PA"/>
    </source>
</evidence>
<dbReference type="InterPro" id="IPR001650">
    <property type="entry name" value="Helicase_C-like"/>
</dbReference>